<dbReference type="PANTHER" id="PTHR12697:SF5">
    <property type="entry name" value="DEOXYHYPUSINE HYDROXYLASE"/>
    <property type="match status" value="1"/>
</dbReference>
<accession>A0A1F4UE64</accession>
<dbReference type="SUPFAM" id="SSF48371">
    <property type="entry name" value="ARM repeat"/>
    <property type="match status" value="1"/>
</dbReference>
<name>A0A1F4UE64_UNCW3</name>
<gene>
    <name evidence="1" type="ORF">A2Y85_08435</name>
</gene>
<dbReference type="Proteomes" id="UP000177025">
    <property type="component" value="Unassembled WGS sequence"/>
</dbReference>
<dbReference type="GO" id="GO:0016491">
    <property type="term" value="F:oxidoreductase activity"/>
    <property type="evidence" value="ECO:0007669"/>
    <property type="project" value="TreeGrafter"/>
</dbReference>
<organism evidence="1 2">
    <name type="scientific">candidate division WOR-3 bacterium RBG_13_43_14</name>
    <dbReference type="NCBI Taxonomy" id="1802590"/>
    <lineage>
        <taxon>Bacteria</taxon>
        <taxon>Bacteria division WOR-3</taxon>
    </lineage>
</organism>
<dbReference type="Pfam" id="PF13646">
    <property type="entry name" value="HEAT_2"/>
    <property type="match status" value="1"/>
</dbReference>
<proteinExistence type="predicted"/>
<dbReference type="AlphaFoldDB" id="A0A1F4UE64"/>
<dbReference type="PANTHER" id="PTHR12697">
    <property type="entry name" value="PBS LYASE HEAT-LIKE PROTEIN"/>
    <property type="match status" value="1"/>
</dbReference>
<sequence length="730" mass="81968">MGELSQAFCIDFIKQMGIGINITRTYPKGHPSLMPIVKRLHLLLKEVPIEQETISMVIVEDVIMIESERFDSRRLPIVKSLVNRFNQMDVKSITFSVNSDEDDIKEFFTAMAASPADIADYGDIVSLVRARGITNVQINKFRVGVISSDNAGVSMNWNQFLDSLTMGSGAGAISDEDRVQDLSRFLVGIGLAGTESENVQTNRIVGGLEKLALLIADQFGEQRWDEYSVVFSRMLAALSPTIKKNIVRYKIENKKLAVLFKSLVPTMSDEDLIDIITNKAKEKTPTLEQDTVDILKNVTGSRLPGILSSLRVNVPELDFEKIAGRLMSEMKTTGGERVADKFMSKNLENEIRSIFPRLRDVDTNERSKALEELLVYAKKISESKNDELLKLLIDRLDTMADAETEISLFSRIIGSMTNIYIDLKKNMRDDIVQFLSRKFGKHMLRKDATLLDRKRIVIRAISEMKDENYITDLVSLLWDPGTFTEAREAMVSLADLASPLLLSTLKETDDRAVRMKIIDVLINIGEKAIPEIEKLLTSDDWFVRRNAVFLLGELKASSSIEKLAALIDDPEPKVTLDCFESLIKISGDDAKVYIKKAINSESRLVVLAAMRFLDRDDAREKLPVIASWLKSKRTLPEAKEEDFRRRVIEVIGMHGDDSMVDVLARLLQEGALIKGHLLQPTKISALNALASINTEKAINIITQATRNRDSAVAGTAEEILRRLSSKRDVQ</sequence>
<protein>
    <recommendedName>
        <fullName evidence="3">HEAT repeat domain-containing protein</fullName>
    </recommendedName>
</protein>
<dbReference type="Gene3D" id="1.25.10.10">
    <property type="entry name" value="Leucine-rich Repeat Variant"/>
    <property type="match status" value="2"/>
</dbReference>
<evidence type="ECO:0000313" key="1">
    <source>
        <dbReference type="EMBL" id="OGC43245.1"/>
    </source>
</evidence>
<comment type="caution">
    <text evidence="1">The sequence shown here is derived from an EMBL/GenBank/DDBJ whole genome shotgun (WGS) entry which is preliminary data.</text>
</comment>
<dbReference type="InterPro" id="IPR011989">
    <property type="entry name" value="ARM-like"/>
</dbReference>
<dbReference type="EMBL" id="MEUM01000031">
    <property type="protein sequence ID" value="OGC43245.1"/>
    <property type="molecule type" value="Genomic_DNA"/>
</dbReference>
<evidence type="ECO:0000313" key="2">
    <source>
        <dbReference type="Proteomes" id="UP000177025"/>
    </source>
</evidence>
<dbReference type="SMART" id="SM00567">
    <property type="entry name" value="EZ_HEAT"/>
    <property type="match status" value="4"/>
</dbReference>
<dbReference type="InterPro" id="IPR004155">
    <property type="entry name" value="PBS_lyase_HEAT"/>
</dbReference>
<reference evidence="1 2" key="1">
    <citation type="journal article" date="2016" name="Nat. Commun.">
        <title>Thousands of microbial genomes shed light on interconnected biogeochemical processes in an aquifer system.</title>
        <authorList>
            <person name="Anantharaman K."/>
            <person name="Brown C.T."/>
            <person name="Hug L.A."/>
            <person name="Sharon I."/>
            <person name="Castelle C.J."/>
            <person name="Probst A.J."/>
            <person name="Thomas B.C."/>
            <person name="Singh A."/>
            <person name="Wilkins M.J."/>
            <person name="Karaoz U."/>
            <person name="Brodie E.L."/>
            <person name="Williams K.H."/>
            <person name="Hubbard S.S."/>
            <person name="Banfield J.F."/>
        </authorList>
    </citation>
    <scope>NUCLEOTIDE SEQUENCE [LARGE SCALE GENOMIC DNA]</scope>
</reference>
<dbReference type="InterPro" id="IPR016024">
    <property type="entry name" value="ARM-type_fold"/>
</dbReference>
<evidence type="ECO:0008006" key="3">
    <source>
        <dbReference type="Google" id="ProtNLM"/>
    </source>
</evidence>